<keyword evidence="1" id="KW-0472">Membrane</keyword>
<dbReference type="EMBL" id="JAULSR010000002">
    <property type="protein sequence ID" value="KAK0629207.1"/>
    <property type="molecule type" value="Genomic_DNA"/>
</dbReference>
<protein>
    <submittedName>
        <fullName evidence="2">Uncharacterized protein</fullName>
    </submittedName>
</protein>
<reference evidence="2" key="1">
    <citation type="submission" date="2023-06" db="EMBL/GenBank/DDBJ databases">
        <title>Genome-scale phylogeny and comparative genomics of the fungal order Sordariales.</title>
        <authorList>
            <consortium name="Lawrence Berkeley National Laboratory"/>
            <person name="Hensen N."/>
            <person name="Bonometti L."/>
            <person name="Westerberg I."/>
            <person name="Brannstrom I.O."/>
            <person name="Guillou S."/>
            <person name="Cros-Aarteil S."/>
            <person name="Calhoun S."/>
            <person name="Haridas S."/>
            <person name="Kuo A."/>
            <person name="Mondo S."/>
            <person name="Pangilinan J."/>
            <person name="Riley R."/>
            <person name="LaButti K."/>
            <person name="Andreopoulos B."/>
            <person name="Lipzen A."/>
            <person name="Chen C."/>
            <person name="Yanf M."/>
            <person name="Daum C."/>
            <person name="Ng V."/>
            <person name="Clum A."/>
            <person name="Steindorff A."/>
            <person name="Ohm R."/>
            <person name="Martin F."/>
            <person name="Silar P."/>
            <person name="Natvig D."/>
            <person name="Lalanne C."/>
            <person name="Gautier V."/>
            <person name="Ament-velasquez S.L."/>
            <person name="Kruys A."/>
            <person name="Hutchinson M.I."/>
            <person name="Powell A.J."/>
            <person name="Barry K."/>
            <person name="Miller A.N."/>
            <person name="Grigoriev I.V."/>
            <person name="Debuchy R."/>
            <person name="Gladieux P."/>
            <person name="Thoren M.H."/>
            <person name="Johannesson H."/>
        </authorList>
    </citation>
    <scope>NUCLEOTIDE SEQUENCE</scope>
    <source>
        <strain evidence="2">SMH3391-2</strain>
    </source>
</reference>
<evidence type="ECO:0000313" key="2">
    <source>
        <dbReference type="EMBL" id="KAK0629207.1"/>
    </source>
</evidence>
<name>A0AA39X8D3_9PEZI</name>
<gene>
    <name evidence="2" type="ORF">B0T17DRAFT_505793</name>
</gene>
<feature type="transmembrane region" description="Helical" evidence="1">
    <location>
        <begin position="148"/>
        <end position="166"/>
    </location>
</feature>
<dbReference type="Proteomes" id="UP001174934">
    <property type="component" value="Unassembled WGS sequence"/>
</dbReference>
<keyword evidence="1" id="KW-0812">Transmembrane</keyword>
<proteinExistence type="predicted"/>
<keyword evidence="1" id="KW-1133">Transmembrane helix</keyword>
<keyword evidence="3" id="KW-1185">Reference proteome</keyword>
<comment type="caution">
    <text evidence="2">The sequence shown here is derived from an EMBL/GenBank/DDBJ whole genome shotgun (WGS) entry which is preliminary data.</text>
</comment>
<organism evidence="2 3">
    <name type="scientific">Bombardia bombarda</name>
    <dbReference type="NCBI Taxonomy" id="252184"/>
    <lineage>
        <taxon>Eukaryota</taxon>
        <taxon>Fungi</taxon>
        <taxon>Dikarya</taxon>
        <taxon>Ascomycota</taxon>
        <taxon>Pezizomycotina</taxon>
        <taxon>Sordariomycetes</taxon>
        <taxon>Sordariomycetidae</taxon>
        <taxon>Sordariales</taxon>
        <taxon>Lasiosphaeriaceae</taxon>
        <taxon>Bombardia</taxon>
    </lineage>
</organism>
<dbReference type="AlphaFoldDB" id="A0AA39X8D3"/>
<accession>A0AA39X8D3</accession>
<evidence type="ECO:0000256" key="1">
    <source>
        <dbReference type="SAM" id="Phobius"/>
    </source>
</evidence>
<evidence type="ECO:0000313" key="3">
    <source>
        <dbReference type="Proteomes" id="UP001174934"/>
    </source>
</evidence>
<sequence>MWTAAGIGEPPYVQNRASQAASSYRCPAAPHAPSRLPQWVTLDVSSFAPTTCDEGACCPDSHGLILQAMRQIVNFLLPTLPGQLVKPHPLRYGPLRRYAALTLSGAGGGQSRFKIWRLLTPGLSDDEEQGGWKLVGFPFLTSKAATSVDLSVVLVIVVLVPAFIHIR</sequence>